<sequence>MKHSSILLFALLLLVLVAGCTDFKALDTSKNTTPAPLLHYERGNISISINTSEIPMRRFDVNVTEVIEIALVDQRAGILLENGWNITSIRTGFEEEDPDQKHIDVEFRNDELPLSFFIEVNEEEKRAGKGRCSALVWGGRPWPDSTGPLPEEVDYYQAVNPYMNLFEVIDRHNERVMMVYNKTTIFYLYPSYGDAHLWGP</sequence>
<comment type="caution">
    <text evidence="1">The sequence shown here is derived from an EMBL/GenBank/DDBJ whole genome shotgun (WGS) entry which is preliminary data.</text>
</comment>
<dbReference type="AlphaFoldDB" id="A0A8T7H5N9"/>
<accession>A0A8T7H5N9</accession>
<name>A0A8T7H5N9_9EURY</name>
<dbReference type="PROSITE" id="PS51257">
    <property type="entry name" value="PROKAR_LIPOPROTEIN"/>
    <property type="match status" value="1"/>
</dbReference>
<protein>
    <submittedName>
        <fullName evidence="1">Uncharacterized protein</fullName>
    </submittedName>
</protein>
<proteinExistence type="predicted"/>
<gene>
    <name evidence="1" type="ORF">HQQ74_04510</name>
</gene>
<organism evidence="1 2">
    <name type="scientific">Methanoculleus bourgensis</name>
    <dbReference type="NCBI Taxonomy" id="83986"/>
    <lineage>
        <taxon>Archaea</taxon>
        <taxon>Methanobacteriati</taxon>
        <taxon>Methanobacteriota</taxon>
        <taxon>Stenosarchaea group</taxon>
        <taxon>Methanomicrobia</taxon>
        <taxon>Methanomicrobiales</taxon>
        <taxon>Methanomicrobiaceae</taxon>
        <taxon>Methanoculleus</taxon>
    </lineage>
</organism>
<evidence type="ECO:0000313" key="2">
    <source>
        <dbReference type="Proteomes" id="UP000737555"/>
    </source>
</evidence>
<dbReference type="Proteomes" id="UP000737555">
    <property type="component" value="Unassembled WGS sequence"/>
</dbReference>
<reference evidence="1" key="1">
    <citation type="submission" date="2020-05" db="EMBL/GenBank/DDBJ databases">
        <title>The first insight into the ecology of ammonia-tolerant syntrophic propionate oxidizing bacteria.</title>
        <authorList>
            <person name="Singh A."/>
            <person name="Schnurer A."/>
            <person name="Westerholm M."/>
        </authorList>
    </citation>
    <scope>NUCLEOTIDE SEQUENCE</scope>
    <source>
        <strain evidence="1">MAG54</strain>
    </source>
</reference>
<dbReference type="EMBL" id="JABMJE010000044">
    <property type="protein sequence ID" value="NQS77959.1"/>
    <property type="molecule type" value="Genomic_DNA"/>
</dbReference>
<evidence type="ECO:0000313" key="1">
    <source>
        <dbReference type="EMBL" id="NQS77959.1"/>
    </source>
</evidence>